<protein>
    <recommendedName>
        <fullName evidence="4">PEP-CTERM protein-sorting domain-containing protein</fullName>
    </recommendedName>
</protein>
<evidence type="ECO:0008006" key="4">
    <source>
        <dbReference type="Google" id="ProtNLM"/>
    </source>
</evidence>
<dbReference type="KEGG" id="pbas:SMSP2_01341"/>
<keyword evidence="1" id="KW-0732">Signal</keyword>
<dbReference type="EMBL" id="CP019646">
    <property type="protein sequence ID" value="AQQ70977.1"/>
    <property type="molecule type" value="Genomic_DNA"/>
</dbReference>
<dbReference type="Proteomes" id="UP000188181">
    <property type="component" value="Chromosome"/>
</dbReference>
<dbReference type="InterPro" id="IPR013424">
    <property type="entry name" value="Ice-binding_C"/>
</dbReference>
<keyword evidence="3" id="KW-1185">Reference proteome</keyword>
<name>A0A1Q2MFA6_9BACT</name>
<evidence type="ECO:0000313" key="3">
    <source>
        <dbReference type="Proteomes" id="UP000188181"/>
    </source>
</evidence>
<sequence precursor="true">MRKETKLLVVSCLLVIVLSSAASYAATLAYWKFDEGAADSQLLADSTGNTTNEFIRGTSASGFMDPTWTAGIKGDSALHFERLSAFPNGQVASFINGYDPELNSSALISSSFTVEAFINMDTLPDEGYSAVRYVVSLCDRSGTYASYWNYSIRMRTADGKTYAEGNSRAADGSWPTVTSSVALDAGVNYYLAYSYDDTTGEATIWVDEHSDSVTFTSAPISNALEHPMFTIGARAPSTSYSAFFDGVIDDVRISDTALTQSELLVPEPTTAAILLFGGISLLRKKKQI</sequence>
<accession>A0A1Q2MFA6</accession>
<dbReference type="OrthoDB" id="290686at2"/>
<feature type="signal peptide" evidence="1">
    <location>
        <begin position="1"/>
        <end position="25"/>
    </location>
</feature>
<dbReference type="Pfam" id="PF13385">
    <property type="entry name" value="Laminin_G_3"/>
    <property type="match status" value="1"/>
</dbReference>
<dbReference type="RefSeq" id="WP_146683201.1">
    <property type="nucleotide sequence ID" value="NZ_CP019646.1"/>
</dbReference>
<dbReference type="Gene3D" id="2.60.120.200">
    <property type="match status" value="1"/>
</dbReference>
<gene>
    <name evidence="2" type="ORF">SMSP2_01341</name>
</gene>
<dbReference type="STRING" id="1851148.SMSP2_01341"/>
<organism evidence="2 3">
    <name type="scientific">Limihaloglobus sulfuriphilus</name>
    <dbReference type="NCBI Taxonomy" id="1851148"/>
    <lineage>
        <taxon>Bacteria</taxon>
        <taxon>Pseudomonadati</taxon>
        <taxon>Planctomycetota</taxon>
        <taxon>Phycisphaerae</taxon>
        <taxon>Sedimentisphaerales</taxon>
        <taxon>Sedimentisphaeraceae</taxon>
        <taxon>Limihaloglobus</taxon>
    </lineage>
</organism>
<feature type="chain" id="PRO_5013292552" description="PEP-CTERM protein-sorting domain-containing protein" evidence="1">
    <location>
        <begin position="26"/>
        <end position="288"/>
    </location>
</feature>
<dbReference type="NCBIfam" id="TIGR02595">
    <property type="entry name" value="PEP_CTERM"/>
    <property type="match status" value="1"/>
</dbReference>
<dbReference type="SUPFAM" id="SSF49899">
    <property type="entry name" value="Concanavalin A-like lectins/glucanases"/>
    <property type="match status" value="1"/>
</dbReference>
<dbReference type="InterPro" id="IPR013320">
    <property type="entry name" value="ConA-like_dom_sf"/>
</dbReference>
<evidence type="ECO:0000313" key="2">
    <source>
        <dbReference type="EMBL" id="AQQ70977.1"/>
    </source>
</evidence>
<reference evidence="3" key="1">
    <citation type="submission" date="2017-02" db="EMBL/GenBank/DDBJ databases">
        <title>Comparative genomics and description of representatives of a novel lineage of planctomycetes thriving in anoxic sediments.</title>
        <authorList>
            <person name="Spring S."/>
            <person name="Bunk B."/>
            <person name="Sproer C."/>
        </authorList>
    </citation>
    <scope>NUCLEOTIDE SEQUENCE [LARGE SCALE GENOMIC DNA]</scope>
    <source>
        <strain evidence="3">SM-Chi-D1</strain>
    </source>
</reference>
<evidence type="ECO:0000256" key="1">
    <source>
        <dbReference type="SAM" id="SignalP"/>
    </source>
</evidence>
<proteinExistence type="predicted"/>
<dbReference type="AlphaFoldDB" id="A0A1Q2MFA6"/>